<dbReference type="SUPFAM" id="SSF53474">
    <property type="entry name" value="alpha/beta-Hydrolases"/>
    <property type="match status" value="1"/>
</dbReference>
<dbReference type="Gene3D" id="3.40.50.1820">
    <property type="entry name" value="alpha/beta hydrolase"/>
    <property type="match status" value="1"/>
</dbReference>
<evidence type="ECO:0000313" key="4">
    <source>
        <dbReference type="Proteomes" id="UP001500804"/>
    </source>
</evidence>
<dbReference type="PRINTS" id="PR00412">
    <property type="entry name" value="EPOXHYDRLASE"/>
</dbReference>
<gene>
    <name evidence="3" type="ORF">GCM10023320_81170</name>
</gene>
<dbReference type="RefSeq" id="WP_345613121.1">
    <property type="nucleotide sequence ID" value="NZ_BAABJO010000055.1"/>
</dbReference>
<comment type="caution">
    <text evidence="3">The sequence shown here is derived from an EMBL/GenBank/DDBJ whole genome shotgun (WGS) entry which is preliminary data.</text>
</comment>
<name>A0ABP9PA38_9PSEU</name>
<keyword evidence="4" id="KW-1185">Reference proteome</keyword>
<keyword evidence="1 3" id="KW-0378">Hydrolase</keyword>
<sequence>MISTIPAFEHAKTSVNGLRLHHVTSGSGRPVVLLHGWPQTWYEWRHVMAGLAEHHRPIAIDLPGFGDSDIPHRPGEAAVMPDDLLGLIDALELDSVDLVGHDLGALVAFAFARLHPHRVRTLTLADAPLPVLGVEHPQWANMQHALWWQSFHKVPDVPEALIAGREKLYLGWFFSQHSADPSAIGPTDITEYVRAYAGPGRLRASFAFGRSRDELTERLRREATPTLTMPTVVLGGAHSMGDLMAAAQGLGDDITHEVVPDSGHYIPEETPSWLTARLTEFFNRPPTCLRSS</sequence>
<evidence type="ECO:0000256" key="1">
    <source>
        <dbReference type="ARBA" id="ARBA00022801"/>
    </source>
</evidence>
<evidence type="ECO:0000259" key="2">
    <source>
        <dbReference type="Pfam" id="PF00561"/>
    </source>
</evidence>
<proteinExistence type="predicted"/>
<dbReference type="InterPro" id="IPR000073">
    <property type="entry name" value="AB_hydrolase_1"/>
</dbReference>
<accession>A0ABP9PA38</accession>
<organism evidence="3 4">
    <name type="scientific">Pseudonocardia adelaidensis</name>
    <dbReference type="NCBI Taxonomy" id="648754"/>
    <lineage>
        <taxon>Bacteria</taxon>
        <taxon>Bacillati</taxon>
        <taxon>Actinomycetota</taxon>
        <taxon>Actinomycetes</taxon>
        <taxon>Pseudonocardiales</taxon>
        <taxon>Pseudonocardiaceae</taxon>
        <taxon>Pseudonocardia</taxon>
    </lineage>
</organism>
<dbReference type="PRINTS" id="PR00111">
    <property type="entry name" value="ABHYDROLASE"/>
</dbReference>
<dbReference type="GO" id="GO:0016787">
    <property type="term" value="F:hydrolase activity"/>
    <property type="evidence" value="ECO:0007669"/>
    <property type="project" value="UniProtKB-KW"/>
</dbReference>
<dbReference type="InterPro" id="IPR000639">
    <property type="entry name" value="Epox_hydrolase-like"/>
</dbReference>
<dbReference type="EMBL" id="BAABJO010000055">
    <property type="protein sequence ID" value="GAA5141756.1"/>
    <property type="molecule type" value="Genomic_DNA"/>
</dbReference>
<dbReference type="PANTHER" id="PTHR43329">
    <property type="entry name" value="EPOXIDE HYDROLASE"/>
    <property type="match status" value="1"/>
</dbReference>
<dbReference type="InterPro" id="IPR029058">
    <property type="entry name" value="AB_hydrolase_fold"/>
</dbReference>
<dbReference type="Proteomes" id="UP001500804">
    <property type="component" value="Unassembled WGS sequence"/>
</dbReference>
<dbReference type="Pfam" id="PF00561">
    <property type="entry name" value="Abhydrolase_1"/>
    <property type="match status" value="1"/>
</dbReference>
<feature type="domain" description="AB hydrolase-1" evidence="2">
    <location>
        <begin position="30"/>
        <end position="269"/>
    </location>
</feature>
<reference evidence="4" key="1">
    <citation type="journal article" date="2019" name="Int. J. Syst. Evol. Microbiol.">
        <title>The Global Catalogue of Microorganisms (GCM) 10K type strain sequencing project: providing services to taxonomists for standard genome sequencing and annotation.</title>
        <authorList>
            <consortium name="The Broad Institute Genomics Platform"/>
            <consortium name="The Broad Institute Genome Sequencing Center for Infectious Disease"/>
            <person name="Wu L."/>
            <person name="Ma J."/>
        </authorList>
    </citation>
    <scope>NUCLEOTIDE SEQUENCE [LARGE SCALE GENOMIC DNA]</scope>
    <source>
        <strain evidence="4">JCM 18302</strain>
    </source>
</reference>
<evidence type="ECO:0000313" key="3">
    <source>
        <dbReference type="EMBL" id="GAA5141756.1"/>
    </source>
</evidence>
<protein>
    <submittedName>
        <fullName evidence="3">Alpha/beta hydrolase</fullName>
    </submittedName>
</protein>